<dbReference type="GO" id="GO:0000712">
    <property type="term" value="P:resolution of meiotic recombination intermediates"/>
    <property type="evidence" value="ECO:0007669"/>
    <property type="project" value="TreeGrafter"/>
</dbReference>
<keyword evidence="5" id="KW-0539">Nucleus</keyword>
<feature type="domain" description="RecQ mediated genome instability protein 1 OB-fold" evidence="8">
    <location>
        <begin position="67"/>
        <end position="198"/>
    </location>
</feature>
<evidence type="ECO:0000256" key="2">
    <source>
        <dbReference type="ARBA" id="ARBA00006395"/>
    </source>
</evidence>
<reference evidence="11" key="1">
    <citation type="submission" date="2023-11" db="EMBL/GenBank/DDBJ databases">
        <title>Genome assemblies of two species of porcelain crab, Petrolisthes cinctipes and Petrolisthes manimaculis (Anomura: Porcellanidae).</title>
        <authorList>
            <person name="Angst P."/>
        </authorList>
    </citation>
    <scope>NUCLEOTIDE SEQUENCE</scope>
    <source>
        <strain evidence="11">PB745_02</strain>
        <tissue evidence="11">Gill</tissue>
    </source>
</reference>
<dbReference type="PANTHER" id="PTHR14790:SF15">
    <property type="entry name" value="RECQ-MEDIATED GENOME INSTABILITY PROTEIN 1"/>
    <property type="match status" value="1"/>
</dbReference>
<dbReference type="AlphaFoldDB" id="A0AAE1NPB9"/>
<dbReference type="Pfam" id="PF08585">
    <property type="entry name" value="RMI1_N_C"/>
    <property type="match status" value="1"/>
</dbReference>
<comment type="similarity">
    <text evidence="2">Belongs to the RMI1 family.</text>
</comment>
<accession>A0AAE1NPB9</accession>
<feature type="region of interest" description="Disordered" evidence="7">
    <location>
        <begin position="383"/>
        <end position="420"/>
    </location>
</feature>
<feature type="compositionally biased region" description="Low complexity" evidence="7">
    <location>
        <begin position="262"/>
        <end position="272"/>
    </location>
</feature>
<keyword evidence="4" id="KW-0235">DNA replication</keyword>
<dbReference type="InterPro" id="IPR032199">
    <property type="entry name" value="RMI1_C"/>
</dbReference>
<dbReference type="Proteomes" id="UP001292094">
    <property type="component" value="Unassembled WGS sequence"/>
</dbReference>
<dbReference type="InterPro" id="IPR013894">
    <property type="entry name" value="RMI1_OB"/>
</dbReference>
<dbReference type="GO" id="GO:0031422">
    <property type="term" value="C:RecQ family helicase-topoisomerase III complex"/>
    <property type="evidence" value="ECO:0007669"/>
    <property type="project" value="TreeGrafter"/>
</dbReference>
<dbReference type="Gene3D" id="2.40.50.510">
    <property type="match status" value="1"/>
</dbReference>
<evidence type="ECO:0000256" key="5">
    <source>
        <dbReference type="ARBA" id="ARBA00023242"/>
    </source>
</evidence>
<dbReference type="GO" id="GO:0006260">
    <property type="term" value="P:DNA replication"/>
    <property type="evidence" value="ECO:0007669"/>
    <property type="project" value="UniProtKB-KW"/>
</dbReference>
<name>A0AAE1NPB9_9EUCA</name>
<evidence type="ECO:0000313" key="11">
    <source>
        <dbReference type="EMBL" id="KAK4292810.1"/>
    </source>
</evidence>
<dbReference type="InterPro" id="IPR042470">
    <property type="entry name" value="RMI1_N_C_sf"/>
</dbReference>
<evidence type="ECO:0000256" key="1">
    <source>
        <dbReference type="ARBA" id="ARBA00004123"/>
    </source>
</evidence>
<evidence type="ECO:0000259" key="10">
    <source>
        <dbReference type="Pfam" id="PF21000"/>
    </source>
</evidence>
<evidence type="ECO:0000256" key="3">
    <source>
        <dbReference type="ARBA" id="ARBA00018987"/>
    </source>
</evidence>
<evidence type="ECO:0000256" key="7">
    <source>
        <dbReference type="SAM" id="MobiDB-lite"/>
    </source>
</evidence>
<dbReference type="SMART" id="SM01161">
    <property type="entry name" value="DUF1767"/>
    <property type="match status" value="1"/>
</dbReference>
<evidence type="ECO:0000256" key="6">
    <source>
        <dbReference type="ARBA" id="ARBA00024977"/>
    </source>
</evidence>
<organism evidence="11 12">
    <name type="scientific">Petrolisthes manimaculis</name>
    <dbReference type="NCBI Taxonomy" id="1843537"/>
    <lineage>
        <taxon>Eukaryota</taxon>
        <taxon>Metazoa</taxon>
        <taxon>Ecdysozoa</taxon>
        <taxon>Arthropoda</taxon>
        <taxon>Crustacea</taxon>
        <taxon>Multicrustacea</taxon>
        <taxon>Malacostraca</taxon>
        <taxon>Eumalacostraca</taxon>
        <taxon>Eucarida</taxon>
        <taxon>Decapoda</taxon>
        <taxon>Pleocyemata</taxon>
        <taxon>Anomura</taxon>
        <taxon>Galatheoidea</taxon>
        <taxon>Porcellanidae</taxon>
        <taxon>Petrolisthes</taxon>
    </lineage>
</organism>
<dbReference type="Gene3D" id="1.10.8.1020">
    <property type="entry name" value="RecQ-mediated genome instability protein 1, N-terminal domain"/>
    <property type="match status" value="1"/>
</dbReference>
<dbReference type="GO" id="GO:0000724">
    <property type="term" value="P:double-strand break repair via homologous recombination"/>
    <property type="evidence" value="ECO:0007669"/>
    <property type="project" value="TreeGrafter"/>
</dbReference>
<dbReference type="Pfam" id="PF16099">
    <property type="entry name" value="RMI1_C"/>
    <property type="match status" value="1"/>
</dbReference>
<feature type="region of interest" description="Disordered" evidence="7">
    <location>
        <begin position="306"/>
        <end position="357"/>
    </location>
</feature>
<comment type="function">
    <text evidence="6">Essential component of the RMI complex, a complex that plays an important role in the processing of homologous recombination intermediates to limit DNA crossover formation in cells. Promotes TOP3A binding to double Holliday junctions (DHJ) and hence stimulates TOP3A-mediated dissolution. Required for BLM phosphorylation during mitosis. Within the BLM complex, required for BLM and TOP3A stability.</text>
</comment>
<feature type="domain" description="RMI1 N-terminal" evidence="10">
    <location>
        <begin position="12"/>
        <end position="60"/>
    </location>
</feature>
<feature type="compositionally biased region" description="Polar residues" evidence="7">
    <location>
        <begin position="306"/>
        <end position="349"/>
    </location>
</feature>
<dbReference type="FunFam" id="2.40.50.770:FF:000002">
    <property type="entry name" value="recQ-mediated genome instability protein 1"/>
    <property type="match status" value="1"/>
</dbReference>
<evidence type="ECO:0000259" key="8">
    <source>
        <dbReference type="Pfam" id="PF08585"/>
    </source>
</evidence>
<sequence length="635" mass="70532">MDLQTSVKLFIKSKHIVVPDDWITACIDWVLSDNPRLNRENQRAVSEKVFEQWLYSDLTELGTCCLPLGLTQQRLTTITGYFAVQVNQVRNVGQPAYVQLQKVQKADTENTSVSAEQQHQPAWEPKPTRMLLMQITDGTSVIRGMEYRTIPILSLNIKPGAKLLLFGNITSRRGTLLLGREQVEILGGEVEALHIPNAFENVLARCLRLEENEHPREYEESIGPTQPGASQASQYYPSQMSTSHTRNYSTQQPTRQQPPQPTITNQTTPQITGVHTSSTAAQNLDEMEDEDFLDADMEAVLSQIEGQVSPSSHSGQNGSLNKPLPESSSSVRTHNGGNNRVNTNKSGNKNDPLDNSGMDTFIDDLDIDESIFTCDFDDTLTLPSGPQASSHQQSLDKYTSNISPQHCQTSSIQSPAQWSKQNTSLSSKTCNVNPTARSSKQFTTPLAVVEPKTQQTNMHNSCTVQSGKSDNMMTRKIDLVNQRSISERVQEELPFTYLCFLPQTSSVTQEVVVKGFIMTLVSRMEQTGGRWCLRVLINDSTASREVDIASEVLEELIGFSVEELVRKKAEAKSNPELKARLAKSLSGCQQKLISLCCLLHLDVGPSLPRPILTALTPVTPTHLHQLRLRSSIDTE</sequence>
<feature type="compositionally biased region" description="Polar residues" evidence="7">
    <location>
        <begin position="223"/>
        <end position="249"/>
    </location>
</feature>
<keyword evidence="12" id="KW-1185">Reference proteome</keyword>
<dbReference type="InterPro" id="IPR049363">
    <property type="entry name" value="RMI1_N"/>
</dbReference>
<evidence type="ECO:0000313" key="12">
    <source>
        <dbReference type="Proteomes" id="UP001292094"/>
    </source>
</evidence>
<comment type="subcellular location">
    <subcellularLocation>
        <location evidence="1">Nucleus</location>
    </subcellularLocation>
</comment>
<comment type="caution">
    <text evidence="11">The sequence shown here is derived from an EMBL/GenBank/DDBJ whole genome shotgun (WGS) entry which is preliminary data.</text>
</comment>
<gene>
    <name evidence="11" type="ORF">Pmani_034450</name>
</gene>
<dbReference type="Pfam" id="PF21000">
    <property type="entry name" value="RMI1_N_N"/>
    <property type="match status" value="1"/>
</dbReference>
<dbReference type="PANTHER" id="PTHR14790">
    <property type="entry name" value="RECQ-MEDIATED GENOME INSTABILITY PROTEIN 1 RMI1"/>
    <property type="match status" value="1"/>
</dbReference>
<dbReference type="InterPro" id="IPR044881">
    <property type="entry name" value="RMI1_N_N_sf"/>
</dbReference>
<dbReference type="EMBL" id="JAWZYT010004723">
    <property type="protein sequence ID" value="KAK4292810.1"/>
    <property type="molecule type" value="Genomic_DNA"/>
</dbReference>
<protein>
    <recommendedName>
        <fullName evidence="3">RecQ-mediated genome instability protein 1</fullName>
    </recommendedName>
</protein>
<feature type="domain" description="RecQ-mediated genome instability protein 1 C-terminal OB-fold" evidence="9">
    <location>
        <begin position="493"/>
        <end position="628"/>
    </location>
</feature>
<dbReference type="GO" id="GO:0000166">
    <property type="term" value="F:nucleotide binding"/>
    <property type="evidence" value="ECO:0007669"/>
    <property type="project" value="InterPro"/>
</dbReference>
<dbReference type="Gene3D" id="2.40.50.770">
    <property type="entry name" value="RecQ-mediated genome instability protein Rmi1, C-terminal domain"/>
    <property type="match status" value="1"/>
</dbReference>
<evidence type="ECO:0000256" key="4">
    <source>
        <dbReference type="ARBA" id="ARBA00022705"/>
    </source>
</evidence>
<evidence type="ECO:0000259" key="9">
    <source>
        <dbReference type="Pfam" id="PF16099"/>
    </source>
</evidence>
<dbReference type="GO" id="GO:0016604">
    <property type="term" value="C:nuclear body"/>
    <property type="evidence" value="ECO:0007669"/>
    <property type="project" value="TreeGrafter"/>
</dbReference>
<feature type="region of interest" description="Disordered" evidence="7">
    <location>
        <begin position="215"/>
        <end position="276"/>
    </location>
</feature>
<proteinExistence type="inferred from homology"/>